<feature type="domain" description="Fibronectin type-III" evidence="5">
    <location>
        <begin position="313"/>
        <end position="404"/>
    </location>
</feature>
<dbReference type="PANTHER" id="PTHR46708:SF2">
    <property type="entry name" value="FIBRONECTIN TYPE-III DOMAIN-CONTAINING PROTEIN"/>
    <property type="match status" value="1"/>
</dbReference>
<feature type="chain" id="PRO_5027961097" evidence="4">
    <location>
        <begin position="19"/>
        <end position="1354"/>
    </location>
</feature>
<dbReference type="InterPro" id="IPR050991">
    <property type="entry name" value="ECM_Regulatory_Proteins"/>
</dbReference>
<dbReference type="InterPro" id="IPR003961">
    <property type="entry name" value="FN3_dom"/>
</dbReference>
<organism evidence="6 7">
    <name type="scientific">Branchiostoma belcheri</name>
    <name type="common">Amphioxus</name>
    <dbReference type="NCBI Taxonomy" id="7741"/>
    <lineage>
        <taxon>Eukaryota</taxon>
        <taxon>Metazoa</taxon>
        <taxon>Chordata</taxon>
        <taxon>Cephalochordata</taxon>
        <taxon>Leptocardii</taxon>
        <taxon>Amphioxiformes</taxon>
        <taxon>Branchiostomatidae</taxon>
        <taxon>Branchiostoma</taxon>
    </lineage>
</organism>
<keyword evidence="1" id="KW-0677">Repeat</keyword>
<evidence type="ECO:0000256" key="1">
    <source>
        <dbReference type="ARBA" id="ARBA00022737"/>
    </source>
</evidence>
<reference evidence="7" key="1">
    <citation type="submission" date="2025-08" db="UniProtKB">
        <authorList>
            <consortium name="RefSeq"/>
        </authorList>
    </citation>
    <scope>IDENTIFICATION</scope>
    <source>
        <tissue evidence="7">Gonad</tissue>
    </source>
</reference>
<evidence type="ECO:0000256" key="2">
    <source>
        <dbReference type="SAM" id="MobiDB-lite"/>
    </source>
</evidence>
<keyword evidence="3" id="KW-1133">Transmembrane helix</keyword>
<dbReference type="GeneID" id="109466904"/>
<evidence type="ECO:0000256" key="4">
    <source>
        <dbReference type="SAM" id="SignalP"/>
    </source>
</evidence>
<dbReference type="Pfam" id="PF00041">
    <property type="entry name" value="fn3"/>
    <property type="match status" value="13"/>
</dbReference>
<feature type="transmembrane region" description="Helical" evidence="3">
    <location>
        <begin position="1260"/>
        <end position="1283"/>
    </location>
</feature>
<feature type="domain" description="Fibronectin type-III" evidence="5">
    <location>
        <begin position="678"/>
        <end position="773"/>
    </location>
</feature>
<dbReference type="Gene3D" id="2.60.40.10">
    <property type="entry name" value="Immunoglobulins"/>
    <property type="match status" value="13"/>
</dbReference>
<feature type="signal peptide" evidence="4">
    <location>
        <begin position="1"/>
        <end position="18"/>
    </location>
</feature>
<feature type="compositionally biased region" description="Polar residues" evidence="2">
    <location>
        <begin position="1216"/>
        <end position="1225"/>
    </location>
</feature>
<keyword evidence="3" id="KW-0812">Transmembrane</keyword>
<keyword evidence="4" id="KW-0732">Signal</keyword>
<dbReference type="PANTHER" id="PTHR46708">
    <property type="entry name" value="TENASCIN"/>
    <property type="match status" value="1"/>
</dbReference>
<feature type="domain" description="Fibronectin type-III" evidence="5">
    <location>
        <begin position="856"/>
        <end position="948"/>
    </location>
</feature>
<dbReference type="InterPro" id="IPR036116">
    <property type="entry name" value="FN3_sf"/>
</dbReference>
<dbReference type="SUPFAM" id="SSF49265">
    <property type="entry name" value="Fibronectin type III"/>
    <property type="match status" value="12"/>
</dbReference>
<feature type="compositionally biased region" description="Low complexity" evidence="2">
    <location>
        <begin position="1230"/>
        <end position="1244"/>
    </location>
</feature>
<keyword evidence="3" id="KW-0472">Membrane</keyword>
<name>A0A6P4XUR4_BRABE</name>
<dbReference type="RefSeq" id="XP_019620365.1">
    <property type="nucleotide sequence ID" value="XM_019764806.1"/>
</dbReference>
<feature type="domain" description="Fibronectin type-III" evidence="5">
    <location>
        <begin position="494"/>
        <end position="587"/>
    </location>
</feature>
<evidence type="ECO:0000313" key="7">
    <source>
        <dbReference type="RefSeq" id="XP_019620365.1"/>
    </source>
</evidence>
<protein>
    <submittedName>
        <fullName evidence="7">Receptor-type tyrosine-protein phosphatase beta-like</fullName>
    </submittedName>
</protein>
<gene>
    <name evidence="7" type="primary">LOC109466904</name>
</gene>
<dbReference type="InterPro" id="IPR013783">
    <property type="entry name" value="Ig-like_fold"/>
</dbReference>
<dbReference type="Proteomes" id="UP000515135">
    <property type="component" value="Unplaced"/>
</dbReference>
<evidence type="ECO:0000313" key="6">
    <source>
        <dbReference type="Proteomes" id="UP000515135"/>
    </source>
</evidence>
<dbReference type="SMART" id="SM00060">
    <property type="entry name" value="FN3"/>
    <property type="match status" value="13"/>
</dbReference>
<dbReference type="OrthoDB" id="10057517at2759"/>
<keyword evidence="6" id="KW-1185">Reference proteome</keyword>
<proteinExistence type="predicted"/>
<evidence type="ECO:0000259" key="5">
    <source>
        <dbReference type="PROSITE" id="PS50853"/>
    </source>
</evidence>
<feature type="domain" description="Fibronectin type-III" evidence="5">
    <location>
        <begin position="37"/>
        <end position="129"/>
    </location>
</feature>
<feature type="region of interest" description="Disordered" evidence="2">
    <location>
        <begin position="1215"/>
        <end position="1244"/>
    </location>
</feature>
<dbReference type="PROSITE" id="PS50853">
    <property type="entry name" value="FN3"/>
    <property type="match status" value="8"/>
</dbReference>
<dbReference type="CDD" id="cd00063">
    <property type="entry name" value="FN3"/>
    <property type="match status" value="10"/>
</dbReference>
<feature type="domain" description="Fibronectin type-III" evidence="5">
    <location>
        <begin position="952"/>
        <end position="1043"/>
    </location>
</feature>
<sequence length="1354" mass="138603">MAAVRTLGSCLLLFQILALQVVSQTTPPGSTPGVALPPGVISISPSEVSENSIRITWTAAAGAKDSYSISISPDTGVTNPTGSVNAGAPLEYTFTGLTAGTLYTIAVVTVSGGANSIPRTTTQRTTVAQPGEIIIPSFDVTETSIRITWAAAVGTVYIYDIGISPTAGVTNPTGSVNAGATLEYTFTGLTAGTLYTIAVVTDSGGDKSVAREETQRTTVAQPGAISILPAEVTENSIRITWAAAAGAKDSYGISISPDTGVTNPTGIVNYGDTQEYTFTGLTAGTLYIVAVVTDSGGDKSVTREATQRTTVAQPGAFSILPAGVTENSIRITWSSADGAKDRYSISISPADGANPTGSVNVGATLEFTFTGLTAGTEYTISVVTVSGGVNSVPRTTTQRTTVAQTGAIIIVMVTVNRIKITWAAAAGAVDSYDISISPTDGVTNPTGSVNAGATLQYTFTGLTAGTLYTISVVTDSGGVKSMALEATQRTTVAQSGAISILPAEVTENSIRITWTAAAGAVDSYDISISPTDGVTNPTGSVNAGAALEYTFTGLTAGTMYTIRVVTDSGGNKSVPREATQRTNVAQPGAISTASNEVTENSIRITWAAAAGAVDSYDISISPDTGVTNPTGSVNAGATLEYTFTGLTAGTLYTISVITDSGGDKSVAREATQRTTVALPGAISTASNEVTENSIRITWTAAAGAVDSYDISISPDTGVTNPTGSVNAGATVEYTFTGLTAGTLYTISVVTEPNLTSFDHTAVAQPGAISILPAEVTENSIRITWAAAAGAKDSYDITISPDTGITNPPGSVNAGDTLEYTFNGLTAGTLYTIAVLTDSGGVKSMAREETQRTTVAQSGAISILPAEVTENSIRITWAAAAGAKDSYDISISPDTGVTNPTGSVNDGNPREYTFTGLTAGTLYTIRVVTVSGGVNSMARTAQQRTSNITTVAQPGDLTIASSDVTENSIKITWSSAAGAADSYSISISPAHGDNPSGSVIASAALEYTFTGLTAGTEYIIIAVTVSGGVNSVARTTTQRTTVAQPGVISIAPSDVSENSMKITWTAAVGAKDSYIIIISPDSGVTNPTGSVNNGDTLEYTFAGLTAGTLYTINVITVSGGVNSVARTKQQRTTVAQPGVISIVPSDVTENSIRITWTAAAGAKDSYSIDISPTGSVNDGDMLEYSFNSLTAGTLYTISVTTVSGGESSVARVKEQRTNATTTSAEGTATFPPTTVTGSPYSSTSSPDTSFGSPACGAESGVYAGIAVGTLVAGVVIGVLATLLVQYMRAKRASSQETEVYEDVVTRPAPTRQSTSASKYGEREYDIPMETVPPRPQEESPYQELKPAVYEHLRKH</sequence>
<feature type="region of interest" description="Disordered" evidence="2">
    <location>
        <begin position="1302"/>
        <end position="1354"/>
    </location>
</feature>
<feature type="domain" description="Fibronectin type-III" evidence="5">
    <location>
        <begin position="1045"/>
        <end position="1135"/>
    </location>
</feature>
<feature type="domain" description="Fibronectin type-III" evidence="5">
    <location>
        <begin position="130"/>
        <end position="221"/>
    </location>
</feature>
<accession>A0A6P4XUR4</accession>
<dbReference type="KEGG" id="bbel:109466904"/>
<evidence type="ECO:0000256" key="3">
    <source>
        <dbReference type="SAM" id="Phobius"/>
    </source>
</evidence>